<sequence length="170" mass="18782">MKYKTIILAALLLAGAAILFFNITGSNEGGREPRSPGFEVEDAANGKRLSSSDLKNKVIFVNFWASWCQPCKEEMPSVEALYREMSSNSNFIMVTILYKDSPENAFSYMKSMGYTFPVYVDPGGGAARNYGVTGVPETYITNKRGLLAVRVIGPADWDAPGEKKRIKTLF</sequence>
<dbReference type="SUPFAM" id="SSF52833">
    <property type="entry name" value="Thioredoxin-like"/>
    <property type="match status" value="1"/>
</dbReference>
<dbReference type="GO" id="GO:0030313">
    <property type="term" value="C:cell envelope"/>
    <property type="evidence" value="ECO:0007669"/>
    <property type="project" value="UniProtKB-SubCell"/>
</dbReference>
<dbReference type="AlphaFoldDB" id="A0A2U3QIE8"/>
<dbReference type="PANTHER" id="PTHR42852">
    <property type="entry name" value="THIOL:DISULFIDE INTERCHANGE PROTEIN DSBE"/>
    <property type="match status" value="1"/>
</dbReference>
<gene>
    <name evidence="6" type="ORF">NBG4_440011</name>
</gene>
<keyword evidence="3" id="KW-1015">Disulfide bond</keyword>
<protein>
    <submittedName>
        <fullName evidence="6">Putative Thiol-disulfide oxidoreductase ResA</fullName>
    </submittedName>
</protein>
<dbReference type="CDD" id="cd02966">
    <property type="entry name" value="TlpA_like_family"/>
    <property type="match status" value="1"/>
</dbReference>
<dbReference type="GO" id="GO:0016209">
    <property type="term" value="F:antioxidant activity"/>
    <property type="evidence" value="ECO:0007669"/>
    <property type="project" value="InterPro"/>
</dbReference>
<dbReference type="GO" id="GO:0016491">
    <property type="term" value="F:oxidoreductase activity"/>
    <property type="evidence" value="ECO:0007669"/>
    <property type="project" value="InterPro"/>
</dbReference>
<evidence type="ECO:0000313" key="6">
    <source>
        <dbReference type="EMBL" id="SPQ01139.1"/>
    </source>
</evidence>
<dbReference type="InterPro" id="IPR000866">
    <property type="entry name" value="AhpC/TSA"/>
</dbReference>
<keyword evidence="7" id="KW-1185">Reference proteome</keyword>
<keyword evidence="2" id="KW-0201">Cytochrome c-type biogenesis</keyword>
<keyword evidence="4" id="KW-0676">Redox-active center</keyword>
<organism evidence="6 7">
    <name type="scientific">Candidatus Sulfobium mesophilum</name>
    <dbReference type="NCBI Taxonomy" id="2016548"/>
    <lineage>
        <taxon>Bacteria</taxon>
        <taxon>Pseudomonadati</taxon>
        <taxon>Nitrospirota</taxon>
        <taxon>Nitrospiria</taxon>
        <taxon>Nitrospirales</taxon>
        <taxon>Nitrospiraceae</taxon>
        <taxon>Candidatus Sulfobium</taxon>
    </lineage>
</organism>
<name>A0A2U3QIE8_9BACT</name>
<evidence type="ECO:0000256" key="1">
    <source>
        <dbReference type="ARBA" id="ARBA00004196"/>
    </source>
</evidence>
<dbReference type="Proteomes" id="UP000245125">
    <property type="component" value="Unassembled WGS sequence"/>
</dbReference>
<dbReference type="InterPro" id="IPR036249">
    <property type="entry name" value="Thioredoxin-like_sf"/>
</dbReference>
<evidence type="ECO:0000256" key="4">
    <source>
        <dbReference type="ARBA" id="ARBA00023284"/>
    </source>
</evidence>
<dbReference type="PROSITE" id="PS51352">
    <property type="entry name" value="THIOREDOXIN_2"/>
    <property type="match status" value="1"/>
</dbReference>
<comment type="subcellular location">
    <subcellularLocation>
        <location evidence="1">Cell envelope</location>
    </subcellularLocation>
</comment>
<dbReference type="EMBL" id="OUUY01000091">
    <property type="protein sequence ID" value="SPQ01139.1"/>
    <property type="molecule type" value="Genomic_DNA"/>
</dbReference>
<dbReference type="GO" id="GO:0017004">
    <property type="term" value="P:cytochrome complex assembly"/>
    <property type="evidence" value="ECO:0007669"/>
    <property type="project" value="UniProtKB-KW"/>
</dbReference>
<evidence type="ECO:0000256" key="2">
    <source>
        <dbReference type="ARBA" id="ARBA00022748"/>
    </source>
</evidence>
<dbReference type="OrthoDB" id="9813820at2"/>
<accession>A0A2U3QIE8</accession>
<evidence type="ECO:0000256" key="3">
    <source>
        <dbReference type="ARBA" id="ARBA00023157"/>
    </source>
</evidence>
<proteinExistence type="predicted"/>
<dbReference type="Pfam" id="PF00578">
    <property type="entry name" value="AhpC-TSA"/>
    <property type="match status" value="1"/>
</dbReference>
<evidence type="ECO:0000313" key="7">
    <source>
        <dbReference type="Proteomes" id="UP000245125"/>
    </source>
</evidence>
<reference evidence="7" key="1">
    <citation type="submission" date="2018-03" db="EMBL/GenBank/DDBJ databases">
        <authorList>
            <person name="Zecchin S."/>
        </authorList>
    </citation>
    <scope>NUCLEOTIDE SEQUENCE [LARGE SCALE GENOMIC DNA]</scope>
</reference>
<dbReference type="InterPro" id="IPR050553">
    <property type="entry name" value="Thioredoxin_ResA/DsbE_sf"/>
</dbReference>
<dbReference type="Gene3D" id="3.40.30.10">
    <property type="entry name" value="Glutaredoxin"/>
    <property type="match status" value="1"/>
</dbReference>
<evidence type="ECO:0000259" key="5">
    <source>
        <dbReference type="PROSITE" id="PS51352"/>
    </source>
</evidence>
<dbReference type="InterPro" id="IPR013766">
    <property type="entry name" value="Thioredoxin_domain"/>
</dbReference>
<dbReference type="PANTHER" id="PTHR42852:SF6">
    <property type="entry name" value="THIOL:DISULFIDE INTERCHANGE PROTEIN DSBE"/>
    <property type="match status" value="1"/>
</dbReference>
<feature type="domain" description="Thioredoxin" evidence="5">
    <location>
        <begin position="29"/>
        <end position="170"/>
    </location>
</feature>